<evidence type="ECO:0000256" key="9">
    <source>
        <dbReference type="SAM" id="MobiDB-lite"/>
    </source>
</evidence>
<dbReference type="InterPro" id="IPR007900">
    <property type="entry name" value="TAF4_C"/>
</dbReference>
<dbReference type="PANTHER" id="PTHR15138:SF14">
    <property type="entry name" value="TRANSCRIPTION INITIATION FACTOR TFIID SUBUNIT 4"/>
    <property type="match status" value="1"/>
</dbReference>
<feature type="region of interest" description="Disordered" evidence="9">
    <location>
        <begin position="18"/>
        <end position="59"/>
    </location>
</feature>
<evidence type="ECO:0000256" key="4">
    <source>
        <dbReference type="ARBA" id="ARBA00023015"/>
    </source>
</evidence>
<comment type="subcellular location">
    <subcellularLocation>
        <location evidence="1">Nucleus</location>
    </subcellularLocation>
</comment>
<dbReference type="EMBL" id="JADCUA010000017">
    <property type="protein sequence ID" value="KAH9833834.1"/>
    <property type="molecule type" value="Genomic_DNA"/>
</dbReference>
<name>A0ABQ8K9F2_9APHY</name>
<evidence type="ECO:0000256" key="7">
    <source>
        <dbReference type="ARBA" id="ARBA00025346"/>
    </source>
</evidence>
<dbReference type="GeneID" id="72007226"/>
<evidence type="ECO:0000256" key="8">
    <source>
        <dbReference type="ARBA" id="ARBA00031747"/>
    </source>
</evidence>
<dbReference type="InterPro" id="IPR045144">
    <property type="entry name" value="TAF4"/>
</dbReference>
<feature type="compositionally biased region" description="Low complexity" evidence="9">
    <location>
        <begin position="220"/>
        <end position="229"/>
    </location>
</feature>
<evidence type="ECO:0000256" key="5">
    <source>
        <dbReference type="ARBA" id="ARBA00023163"/>
    </source>
</evidence>
<keyword evidence="5" id="KW-0804">Transcription</keyword>
<keyword evidence="12" id="KW-1185">Reference proteome</keyword>
<feature type="region of interest" description="Disordered" evidence="9">
    <location>
        <begin position="296"/>
        <end position="379"/>
    </location>
</feature>
<feature type="domain" description="Transcription initiation factor TFIID component TAF4 C-terminal" evidence="10">
    <location>
        <begin position="67"/>
        <end position="366"/>
    </location>
</feature>
<evidence type="ECO:0000313" key="12">
    <source>
        <dbReference type="Proteomes" id="UP000814176"/>
    </source>
</evidence>
<dbReference type="Proteomes" id="UP000814176">
    <property type="component" value="Unassembled WGS sequence"/>
</dbReference>
<proteinExistence type="inferred from homology"/>
<dbReference type="Pfam" id="PF05236">
    <property type="entry name" value="TAF4"/>
    <property type="match status" value="1"/>
</dbReference>
<protein>
    <recommendedName>
        <fullName evidence="3">Transcription initiation factor TFIID subunit 4</fullName>
    </recommendedName>
    <alternativeName>
        <fullName evidence="8">TBP-associated factor 4</fullName>
    </alternativeName>
</protein>
<dbReference type="RefSeq" id="XP_047776550.1">
    <property type="nucleotide sequence ID" value="XM_047926494.1"/>
</dbReference>
<keyword evidence="4" id="KW-0805">Transcription regulation</keyword>
<feature type="compositionally biased region" description="Polar residues" evidence="9">
    <location>
        <begin position="41"/>
        <end position="59"/>
    </location>
</feature>
<evidence type="ECO:0000256" key="3">
    <source>
        <dbReference type="ARBA" id="ARBA00017306"/>
    </source>
</evidence>
<comment type="caution">
    <text evidence="11">The sequence shown here is derived from an EMBL/GenBank/DDBJ whole genome shotgun (WGS) entry which is preliminary data.</text>
</comment>
<dbReference type="CDD" id="cd08045">
    <property type="entry name" value="HFD_TAF4"/>
    <property type="match status" value="1"/>
</dbReference>
<dbReference type="PANTHER" id="PTHR15138">
    <property type="entry name" value="TRANSCRIPTION INITIATION FACTOR TFIID SUBUNIT 4"/>
    <property type="match status" value="1"/>
</dbReference>
<evidence type="ECO:0000313" key="11">
    <source>
        <dbReference type="EMBL" id="KAH9833834.1"/>
    </source>
</evidence>
<keyword evidence="6" id="KW-0539">Nucleus</keyword>
<gene>
    <name evidence="11" type="ORF">C8Q71DRAFT_838994</name>
</gene>
<feature type="compositionally biased region" description="Low complexity" evidence="9">
    <location>
        <begin position="312"/>
        <end position="339"/>
    </location>
</feature>
<feature type="compositionally biased region" description="Low complexity" evidence="9">
    <location>
        <begin position="30"/>
        <end position="40"/>
    </location>
</feature>
<accession>A0ABQ8K9F2</accession>
<evidence type="ECO:0000256" key="1">
    <source>
        <dbReference type="ARBA" id="ARBA00004123"/>
    </source>
</evidence>
<evidence type="ECO:0000259" key="10">
    <source>
        <dbReference type="Pfam" id="PF05236"/>
    </source>
</evidence>
<sequence length="379" mass="40452">MPLTSRRSSGYYQYYSQTPYQYSYPPPQAAQPSVPASTAQTQPVASTSRVTAQQPATETTNTDIATLNDAIGSAGVDLRAEEESLQRTGTYDSYASYRPYEDRSRKQPAKPNFDTRYLGATMRTLGAQHQVPKIPEDTVNYLALALRARLQDLLTEMVAAAAHRTDAQFDQPAALYEEDSSPMWSVTVRRDVAKQLAALEKVEREEEMRVRRERKERVDAAAAQASALGAQGGAGGGADGAGAEEEGPKKKKKKEGPGVTARNMSEDARKKMSNAVASQAAGLGTGKYAWMTQATAGAAPQKPKPGGGAAGSGATTPATTTAPAASAKSGSWAKAYAKSNPTQQREDDSRRPITMRDALFVIEKEKGHGGGRGSARGWT</sequence>
<comment type="function">
    <text evidence="7">Functions as a component of the DNA-binding general transcription factor complex TFIID. Binding of TFIID to a promoter (with or without TATA element) is the initial step in pre-initiation complex (PIC) formation. TFIID plays a key role in the regulation of gene expression by RNA polymerase II through different activities such as transcription activator interaction, core promoter recognition and selectivity, TFIIA and TFIIB interaction, chromatin modification (histone acetylation by TAF1), facilitation of DNA opening and initiation of transcription.</text>
</comment>
<comment type="similarity">
    <text evidence="2">Belongs to the TAF4 family.</text>
</comment>
<organism evidence="11 12">
    <name type="scientific">Rhodofomes roseus</name>
    <dbReference type="NCBI Taxonomy" id="34475"/>
    <lineage>
        <taxon>Eukaryota</taxon>
        <taxon>Fungi</taxon>
        <taxon>Dikarya</taxon>
        <taxon>Basidiomycota</taxon>
        <taxon>Agaricomycotina</taxon>
        <taxon>Agaricomycetes</taxon>
        <taxon>Polyporales</taxon>
        <taxon>Rhodofomes</taxon>
    </lineage>
</organism>
<reference evidence="11 12" key="1">
    <citation type="journal article" date="2021" name="Environ. Microbiol.">
        <title>Gene family expansions and transcriptome signatures uncover fungal adaptations to wood decay.</title>
        <authorList>
            <person name="Hage H."/>
            <person name="Miyauchi S."/>
            <person name="Viragh M."/>
            <person name="Drula E."/>
            <person name="Min B."/>
            <person name="Chaduli D."/>
            <person name="Navarro D."/>
            <person name="Favel A."/>
            <person name="Norest M."/>
            <person name="Lesage-Meessen L."/>
            <person name="Balint B."/>
            <person name="Merenyi Z."/>
            <person name="de Eugenio L."/>
            <person name="Morin E."/>
            <person name="Martinez A.T."/>
            <person name="Baldrian P."/>
            <person name="Stursova M."/>
            <person name="Martinez M.J."/>
            <person name="Novotny C."/>
            <person name="Magnuson J.K."/>
            <person name="Spatafora J.W."/>
            <person name="Maurice S."/>
            <person name="Pangilinan J."/>
            <person name="Andreopoulos W."/>
            <person name="LaButti K."/>
            <person name="Hundley H."/>
            <person name="Na H."/>
            <person name="Kuo A."/>
            <person name="Barry K."/>
            <person name="Lipzen A."/>
            <person name="Henrissat B."/>
            <person name="Riley R."/>
            <person name="Ahrendt S."/>
            <person name="Nagy L.G."/>
            <person name="Grigoriev I.V."/>
            <person name="Martin F."/>
            <person name="Rosso M.N."/>
        </authorList>
    </citation>
    <scope>NUCLEOTIDE SEQUENCE [LARGE SCALE GENOMIC DNA]</scope>
    <source>
        <strain evidence="11 12">CIRM-BRFM 1785</strain>
    </source>
</reference>
<evidence type="ECO:0000256" key="6">
    <source>
        <dbReference type="ARBA" id="ARBA00023242"/>
    </source>
</evidence>
<feature type="region of interest" description="Disordered" evidence="9">
    <location>
        <begin position="203"/>
        <end position="278"/>
    </location>
</feature>
<feature type="compositionally biased region" description="Gly residues" evidence="9">
    <location>
        <begin position="230"/>
        <end position="240"/>
    </location>
</feature>
<feature type="compositionally biased region" description="Gly residues" evidence="9">
    <location>
        <begin position="370"/>
        <end position="379"/>
    </location>
</feature>
<feature type="compositionally biased region" description="Basic and acidic residues" evidence="9">
    <location>
        <begin position="203"/>
        <end position="219"/>
    </location>
</feature>
<evidence type="ECO:0000256" key="2">
    <source>
        <dbReference type="ARBA" id="ARBA00006178"/>
    </source>
</evidence>